<protein>
    <submittedName>
        <fullName evidence="6">4Fe-4S dicluster domain-containing protein</fullName>
    </submittedName>
</protein>
<evidence type="ECO:0000256" key="1">
    <source>
        <dbReference type="ARBA" id="ARBA00022485"/>
    </source>
</evidence>
<dbReference type="PANTHER" id="PTHR43177">
    <property type="entry name" value="PROTEIN NRFC"/>
    <property type="match status" value="1"/>
</dbReference>
<name>A0A4V1QTU5_9ACTN</name>
<feature type="domain" description="4Fe-4S ferredoxin-type" evidence="5">
    <location>
        <begin position="4"/>
        <end position="34"/>
    </location>
</feature>
<evidence type="ECO:0000259" key="5">
    <source>
        <dbReference type="PROSITE" id="PS51379"/>
    </source>
</evidence>
<evidence type="ECO:0000256" key="2">
    <source>
        <dbReference type="ARBA" id="ARBA00022723"/>
    </source>
</evidence>
<evidence type="ECO:0000256" key="4">
    <source>
        <dbReference type="ARBA" id="ARBA00023014"/>
    </source>
</evidence>
<keyword evidence="3" id="KW-0408">Iron</keyword>
<organism evidence="6 7">
    <name type="scientific">Senegalimassilia faecalis</name>
    <dbReference type="NCBI Taxonomy" id="2509433"/>
    <lineage>
        <taxon>Bacteria</taxon>
        <taxon>Bacillati</taxon>
        <taxon>Actinomycetota</taxon>
        <taxon>Coriobacteriia</taxon>
        <taxon>Coriobacteriales</taxon>
        <taxon>Coriobacteriaceae</taxon>
        <taxon>Senegalimassilia</taxon>
    </lineage>
</organism>
<proteinExistence type="predicted"/>
<dbReference type="CDD" id="cd10551">
    <property type="entry name" value="PsrB"/>
    <property type="match status" value="1"/>
</dbReference>
<dbReference type="InterPro" id="IPR017900">
    <property type="entry name" value="4Fe4S_Fe_S_CS"/>
</dbReference>
<dbReference type="InterPro" id="IPR050954">
    <property type="entry name" value="ET_IronSulfur_Cluster-Binding"/>
</dbReference>
<feature type="domain" description="4Fe-4S ferredoxin-type" evidence="5">
    <location>
        <begin position="50"/>
        <end position="81"/>
    </location>
</feature>
<dbReference type="Pfam" id="PF12800">
    <property type="entry name" value="Fer4_4"/>
    <property type="match status" value="1"/>
</dbReference>
<dbReference type="RefSeq" id="WP_129423383.1">
    <property type="nucleotide sequence ID" value="NZ_SDPW01000001.1"/>
</dbReference>
<dbReference type="EMBL" id="SDPW01000001">
    <property type="protein sequence ID" value="RXZ53687.1"/>
    <property type="molecule type" value="Genomic_DNA"/>
</dbReference>
<dbReference type="OrthoDB" id="9770286at2"/>
<dbReference type="Gene3D" id="3.30.70.20">
    <property type="match status" value="2"/>
</dbReference>
<dbReference type="Pfam" id="PF13247">
    <property type="entry name" value="Fer4_11"/>
    <property type="match status" value="1"/>
</dbReference>
<dbReference type="SUPFAM" id="SSF54862">
    <property type="entry name" value="4Fe-4S ferredoxins"/>
    <property type="match status" value="1"/>
</dbReference>
<dbReference type="Proteomes" id="UP000293345">
    <property type="component" value="Unassembled WGS sequence"/>
</dbReference>
<accession>A0A4V1QTU5</accession>
<dbReference type="PROSITE" id="PS51379">
    <property type="entry name" value="4FE4S_FER_2"/>
    <property type="match status" value="3"/>
</dbReference>
<evidence type="ECO:0000313" key="7">
    <source>
        <dbReference type="Proteomes" id="UP000293345"/>
    </source>
</evidence>
<reference evidence="6 7" key="1">
    <citation type="submission" date="2019-01" db="EMBL/GenBank/DDBJ databases">
        <title>Senegalimassilia sp. nov. KGMB04484 isolated human feces.</title>
        <authorList>
            <person name="Han K.-I."/>
            <person name="Kim J.-S."/>
            <person name="Lee K.C."/>
            <person name="Suh M.K."/>
            <person name="Eom M.K."/>
            <person name="Lee J.H."/>
            <person name="Park S.-H."/>
            <person name="Kang S.W."/>
            <person name="Park J.-E."/>
            <person name="Oh B.S."/>
            <person name="Yu S.Y."/>
            <person name="Choi S.-H."/>
            <person name="Lee D.H."/>
            <person name="Yoon H."/>
            <person name="Kim B.-Y."/>
            <person name="Lee J.H."/>
            <person name="Lee J.-S."/>
        </authorList>
    </citation>
    <scope>NUCLEOTIDE SEQUENCE [LARGE SCALE GENOMIC DNA]</scope>
    <source>
        <strain evidence="6 7">KGMB04484</strain>
    </source>
</reference>
<comment type="caution">
    <text evidence="6">The sequence shown here is derived from an EMBL/GenBank/DDBJ whole genome shotgun (WGS) entry which is preliminary data.</text>
</comment>
<feature type="domain" description="4Fe-4S ferredoxin-type" evidence="5">
    <location>
        <begin position="83"/>
        <end position="112"/>
    </location>
</feature>
<evidence type="ECO:0000256" key="3">
    <source>
        <dbReference type="ARBA" id="ARBA00023004"/>
    </source>
</evidence>
<keyword evidence="4" id="KW-0411">Iron-sulfur</keyword>
<evidence type="ECO:0000313" key="6">
    <source>
        <dbReference type="EMBL" id="RXZ53687.1"/>
    </source>
</evidence>
<dbReference type="PROSITE" id="PS00198">
    <property type="entry name" value="4FE4S_FER_1"/>
    <property type="match status" value="1"/>
</dbReference>
<keyword evidence="2" id="KW-0479">Metal-binding</keyword>
<keyword evidence="1" id="KW-0004">4Fe-4S</keyword>
<dbReference type="InterPro" id="IPR017896">
    <property type="entry name" value="4Fe4S_Fe-S-bd"/>
</dbReference>
<dbReference type="GO" id="GO:0046872">
    <property type="term" value="F:metal ion binding"/>
    <property type="evidence" value="ECO:0007669"/>
    <property type="project" value="UniProtKB-KW"/>
</dbReference>
<dbReference type="GO" id="GO:0051539">
    <property type="term" value="F:4 iron, 4 sulfur cluster binding"/>
    <property type="evidence" value="ECO:0007669"/>
    <property type="project" value="UniProtKB-KW"/>
</dbReference>
<sequence>MSHNCIVVNLDRCTGCFGCEIACKMENNVALGQRWSKVLTVGPVGEYPNMTRYALPTMCQQCKEAPCVHVCPTGASYRDPNTNIVLVDKEKCIGCKYCMMACPYGVRSWNKTEKCVEKCTLCGQLTSAGKLPACVKSCASGARFYGDLDDPNSDVSKELAKYDDSAIHTLEDQGNGPCTHYILSTSIGEWQQRVKPRTAPQTAAYPEA</sequence>
<gene>
    <name evidence="6" type="ORF">ET524_03655</name>
</gene>
<keyword evidence="7" id="KW-1185">Reference proteome</keyword>
<dbReference type="PANTHER" id="PTHR43177:SF3">
    <property type="entry name" value="PROTEIN NRFC HOMOLOG"/>
    <property type="match status" value="1"/>
</dbReference>
<dbReference type="AlphaFoldDB" id="A0A4V1QTU5"/>